<name>A0A1E7KQQ8_9ACTN</name>
<dbReference type="CDD" id="cd06193">
    <property type="entry name" value="siderophore_interacting"/>
    <property type="match status" value="1"/>
</dbReference>
<dbReference type="Pfam" id="PF04954">
    <property type="entry name" value="SIP"/>
    <property type="match status" value="1"/>
</dbReference>
<sequence length="243" mass="26558">MARVPRFLADYTQRRGFTTTVVSAERPSPGLLRVTFAGEDLRTREFSPCDVTAFRVAANDFRHYTPETPDPDAGTATVLFHDHGRHDAPGLRLIESLEPGAELDWCGLASARGFRWTSPRSALVMGDASTLGLMAAMAGRAEAEGSRLLAVTEVHEPDAEYVRKLLPDAVVLLSAEEEGAALDAWLVGTPAKEEIRRLAPEAVYLAGHGGSIQRQRQALRTLHGLDRRTIRTQPYWATGKTGL</sequence>
<proteinExistence type="predicted"/>
<dbReference type="InterPro" id="IPR039261">
    <property type="entry name" value="FNR_nucleotide-bd"/>
</dbReference>
<organism evidence="2 3">
    <name type="scientific">Streptomyces nanshensis</name>
    <dbReference type="NCBI Taxonomy" id="518642"/>
    <lineage>
        <taxon>Bacteria</taxon>
        <taxon>Bacillati</taxon>
        <taxon>Actinomycetota</taxon>
        <taxon>Actinomycetes</taxon>
        <taxon>Kitasatosporales</taxon>
        <taxon>Streptomycetaceae</taxon>
        <taxon>Streptomyces</taxon>
    </lineage>
</organism>
<dbReference type="InterPro" id="IPR007037">
    <property type="entry name" value="SIP_rossman_dom"/>
</dbReference>
<dbReference type="AlphaFoldDB" id="A0A1E7KQQ8"/>
<protein>
    <recommendedName>
        <fullName evidence="1">SIP-like Rossmann fold domain-containing protein</fullName>
    </recommendedName>
</protein>
<evidence type="ECO:0000313" key="3">
    <source>
        <dbReference type="Proteomes" id="UP000176005"/>
    </source>
</evidence>
<dbReference type="RefSeq" id="WP_070020361.1">
    <property type="nucleotide sequence ID" value="NZ_LJGW01000657.1"/>
</dbReference>
<dbReference type="PANTHER" id="PTHR30157:SF0">
    <property type="entry name" value="NADPH-DEPENDENT FERRIC-CHELATE REDUCTASE"/>
    <property type="match status" value="1"/>
</dbReference>
<evidence type="ECO:0000313" key="2">
    <source>
        <dbReference type="EMBL" id="OEV06183.1"/>
    </source>
</evidence>
<dbReference type="Gene3D" id="3.40.50.80">
    <property type="entry name" value="Nucleotide-binding domain of ferredoxin-NADP reductase (FNR) module"/>
    <property type="match status" value="1"/>
</dbReference>
<keyword evidence="3" id="KW-1185">Reference proteome</keyword>
<evidence type="ECO:0000259" key="1">
    <source>
        <dbReference type="Pfam" id="PF04954"/>
    </source>
</evidence>
<accession>A0A1E7KQQ8</accession>
<reference evidence="2 3" key="1">
    <citation type="journal article" date="2016" name="Front. Microbiol.">
        <title>Comparative Genomics Analysis of Streptomyces Species Reveals Their Adaptation to the Marine Environment and Their Diversity at the Genomic Level.</title>
        <authorList>
            <person name="Tian X."/>
            <person name="Zhang Z."/>
            <person name="Yang T."/>
            <person name="Chen M."/>
            <person name="Li J."/>
            <person name="Chen F."/>
            <person name="Yang J."/>
            <person name="Li W."/>
            <person name="Zhang B."/>
            <person name="Zhang Z."/>
            <person name="Wu J."/>
            <person name="Zhang C."/>
            <person name="Long L."/>
            <person name="Xiao J."/>
        </authorList>
    </citation>
    <scope>NUCLEOTIDE SEQUENCE [LARGE SCALE GENOMIC DNA]</scope>
    <source>
        <strain evidence="2 3">SCSIO 10429</strain>
    </source>
</reference>
<feature type="domain" description="SIP-like Rossmann fold" evidence="1">
    <location>
        <begin position="121"/>
        <end position="238"/>
    </location>
</feature>
<dbReference type="Proteomes" id="UP000176005">
    <property type="component" value="Unassembled WGS sequence"/>
</dbReference>
<dbReference type="Gene3D" id="2.40.30.10">
    <property type="entry name" value="Translation factors"/>
    <property type="match status" value="1"/>
</dbReference>
<comment type="caution">
    <text evidence="2">The sequence shown here is derived from an EMBL/GenBank/DDBJ whole genome shotgun (WGS) entry which is preliminary data.</text>
</comment>
<dbReference type="EMBL" id="LJGW01000657">
    <property type="protein sequence ID" value="OEV06183.1"/>
    <property type="molecule type" value="Genomic_DNA"/>
</dbReference>
<dbReference type="InterPro" id="IPR039374">
    <property type="entry name" value="SIP_fam"/>
</dbReference>
<dbReference type="PANTHER" id="PTHR30157">
    <property type="entry name" value="FERRIC REDUCTASE, NADPH-DEPENDENT"/>
    <property type="match status" value="1"/>
</dbReference>
<gene>
    <name evidence="2" type="ORF">AN218_31000</name>
</gene>